<protein>
    <submittedName>
        <fullName evidence="7">FAD-binding monooxygenase</fullName>
    </submittedName>
</protein>
<dbReference type="PANTHER" id="PTHR13789:SF318">
    <property type="entry name" value="GERANYLGERANYL DIPHOSPHATE REDUCTASE"/>
    <property type="match status" value="1"/>
</dbReference>
<evidence type="ECO:0000313" key="8">
    <source>
        <dbReference type="Proteomes" id="UP000033187"/>
    </source>
</evidence>
<dbReference type="EMBL" id="LN829119">
    <property type="protein sequence ID" value="CPR22523.1"/>
    <property type="molecule type" value="Genomic_DNA"/>
</dbReference>
<dbReference type="KEGG" id="fil:BN1229_v1_3968"/>
<keyword evidence="3" id="KW-0274">FAD</keyword>
<dbReference type="PRINTS" id="PR00420">
    <property type="entry name" value="RNGMNOXGNASE"/>
</dbReference>
<dbReference type="InterPro" id="IPR002938">
    <property type="entry name" value="FAD-bd"/>
</dbReference>
<keyword evidence="8" id="KW-1185">Reference proteome</keyword>
<dbReference type="InterPro" id="IPR036188">
    <property type="entry name" value="FAD/NAD-bd_sf"/>
</dbReference>
<dbReference type="AlphaFoldDB" id="A0A0D6JKN3"/>
<dbReference type="KEGG" id="fiy:BN1229_v1_3956"/>
<evidence type="ECO:0000256" key="2">
    <source>
        <dbReference type="ARBA" id="ARBA00022630"/>
    </source>
</evidence>
<proteinExistence type="predicted"/>
<evidence type="ECO:0000259" key="6">
    <source>
        <dbReference type="Pfam" id="PF01494"/>
    </source>
</evidence>
<accession>A0A0D6JKN3</accession>
<evidence type="ECO:0000256" key="4">
    <source>
        <dbReference type="ARBA" id="ARBA00023002"/>
    </source>
</evidence>
<dbReference type="SUPFAM" id="SSF51905">
    <property type="entry name" value="FAD/NAD(P)-binding domain"/>
    <property type="match status" value="1"/>
</dbReference>
<keyword evidence="5 7" id="KW-0503">Monooxygenase</keyword>
<sequence length="394" mass="42014">MSKFDSVLLIAGGGIGGLATALALARRGFASHVFEKRTVFSTEGAGIQIGPNGGHVLALLGLREALRSKAGIPHAVRVHDGRSGGVLCRIPLGDHIARRYGAPYWVFHRGDLHAALLDAARDCPLITLSSGAEVTGLSQGADTVCAETADGSRLEGASLVAADGLWSGLRSQFFGERRLVFSNRSAARAVLRIEDVPSGISSSDVGLWLSDKAHVVHYPVRGGSELALVVVRHDESSAPGWSADVLPMWVREGVRSFAPVLQDLVSAVSDWRKWGLYDLPEPPAFVNGRVALLGDAAHPVLPFLAQGGVMALEDGFVLAQCVAAHEDVSAAFSAYQFARRQRVLRVQGASRKNGRIYHLQGALATARNLTLKAAPPGMLLSQYDWLYGWHPDEG</sequence>
<dbReference type="SUPFAM" id="SSF54373">
    <property type="entry name" value="FAD-linked reductases, C-terminal domain"/>
    <property type="match status" value="1"/>
</dbReference>
<dbReference type="Pfam" id="PF01494">
    <property type="entry name" value="FAD_binding_3"/>
    <property type="match status" value="1"/>
</dbReference>
<evidence type="ECO:0000313" key="7">
    <source>
        <dbReference type="EMBL" id="CPR22523.1"/>
    </source>
</evidence>
<dbReference type="RefSeq" id="WP_046479543.1">
    <property type="nucleotide sequence ID" value="NZ_LN829118.1"/>
</dbReference>
<reference evidence="8" key="1">
    <citation type="submission" date="2015-02" db="EMBL/GenBank/DDBJ databases">
        <authorList>
            <person name="Chooi Y.-H."/>
        </authorList>
    </citation>
    <scope>NUCLEOTIDE SEQUENCE [LARGE SCALE GENOMIC DNA]</scope>
    <source>
        <strain evidence="8">strain Y</strain>
    </source>
</reference>
<evidence type="ECO:0000256" key="5">
    <source>
        <dbReference type="ARBA" id="ARBA00023033"/>
    </source>
</evidence>
<comment type="cofactor">
    <cofactor evidence="1">
        <name>FAD</name>
        <dbReference type="ChEBI" id="CHEBI:57692"/>
    </cofactor>
</comment>
<dbReference type="Proteomes" id="UP000033187">
    <property type="component" value="Chromosome 1"/>
</dbReference>
<dbReference type="InterPro" id="IPR050493">
    <property type="entry name" value="FAD-dep_Monooxygenase_BioMet"/>
</dbReference>
<dbReference type="OrthoDB" id="4230779at2"/>
<organism evidence="7 8">
    <name type="scientific">Candidatus Filomicrobium marinum</name>
    <dbReference type="NCBI Taxonomy" id="1608628"/>
    <lineage>
        <taxon>Bacteria</taxon>
        <taxon>Pseudomonadati</taxon>
        <taxon>Pseudomonadota</taxon>
        <taxon>Alphaproteobacteria</taxon>
        <taxon>Hyphomicrobiales</taxon>
        <taxon>Hyphomicrobiaceae</taxon>
        <taxon>Filomicrobium</taxon>
    </lineage>
</organism>
<gene>
    <name evidence="7" type="ORF">YBN1229_v1_3956</name>
</gene>
<keyword evidence="4" id="KW-0560">Oxidoreductase</keyword>
<dbReference type="GO" id="GO:0071949">
    <property type="term" value="F:FAD binding"/>
    <property type="evidence" value="ECO:0007669"/>
    <property type="project" value="InterPro"/>
</dbReference>
<dbReference type="PANTHER" id="PTHR13789">
    <property type="entry name" value="MONOOXYGENASE"/>
    <property type="match status" value="1"/>
</dbReference>
<evidence type="ECO:0000256" key="3">
    <source>
        <dbReference type="ARBA" id="ARBA00022827"/>
    </source>
</evidence>
<evidence type="ECO:0000256" key="1">
    <source>
        <dbReference type="ARBA" id="ARBA00001974"/>
    </source>
</evidence>
<name>A0A0D6JKN3_9HYPH</name>
<keyword evidence="2" id="KW-0285">Flavoprotein</keyword>
<dbReference type="Gene3D" id="3.50.50.60">
    <property type="entry name" value="FAD/NAD(P)-binding domain"/>
    <property type="match status" value="1"/>
</dbReference>
<feature type="domain" description="FAD-binding" evidence="6">
    <location>
        <begin position="8"/>
        <end position="343"/>
    </location>
</feature>
<dbReference type="GO" id="GO:0004497">
    <property type="term" value="F:monooxygenase activity"/>
    <property type="evidence" value="ECO:0007669"/>
    <property type="project" value="UniProtKB-KW"/>
</dbReference>